<dbReference type="Pfam" id="PF00108">
    <property type="entry name" value="Thiolase_N"/>
    <property type="match status" value="1"/>
</dbReference>
<evidence type="ECO:0000256" key="4">
    <source>
        <dbReference type="ARBA" id="ARBA00023315"/>
    </source>
</evidence>
<keyword evidence="9" id="KW-1185">Reference proteome</keyword>
<name>A0A0T6BDE2_9SCAR</name>
<dbReference type="InterPro" id="IPR020613">
    <property type="entry name" value="Thiolase_CS"/>
</dbReference>
<evidence type="ECO:0000256" key="5">
    <source>
        <dbReference type="RuleBase" id="RU003557"/>
    </source>
</evidence>
<keyword evidence="4 5" id="KW-0012">Acyltransferase</keyword>
<comment type="similarity">
    <text evidence="2 5">Belongs to the thiolase-like superfamily. Thiolase family.</text>
</comment>
<evidence type="ECO:0000313" key="8">
    <source>
        <dbReference type="EMBL" id="KRT85340.1"/>
    </source>
</evidence>
<dbReference type="InterPro" id="IPR020610">
    <property type="entry name" value="Thiolase_AS"/>
</dbReference>
<evidence type="ECO:0000256" key="3">
    <source>
        <dbReference type="ARBA" id="ARBA00022679"/>
    </source>
</evidence>
<dbReference type="EMBL" id="LJIG01001600">
    <property type="protein sequence ID" value="KRT85340.1"/>
    <property type="molecule type" value="Genomic_DNA"/>
</dbReference>
<dbReference type="InterPro" id="IPR020617">
    <property type="entry name" value="Thiolase_C"/>
</dbReference>
<dbReference type="NCBIfam" id="TIGR01930">
    <property type="entry name" value="AcCoA-C-Actrans"/>
    <property type="match status" value="1"/>
</dbReference>
<comment type="pathway">
    <text evidence="1">Lipid metabolism.</text>
</comment>
<evidence type="ECO:0000259" key="7">
    <source>
        <dbReference type="Pfam" id="PF02803"/>
    </source>
</evidence>
<dbReference type="Gene3D" id="3.40.47.10">
    <property type="match status" value="2"/>
</dbReference>
<dbReference type="PROSITE" id="PS00099">
    <property type="entry name" value="THIOLASE_3"/>
    <property type="match status" value="1"/>
</dbReference>
<reference evidence="8 9" key="1">
    <citation type="submission" date="2015-09" db="EMBL/GenBank/DDBJ databases">
        <title>Draft genome of the scarab beetle Oryctes borbonicus.</title>
        <authorList>
            <person name="Meyer J.M."/>
            <person name="Markov G.V."/>
            <person name="Baskaran P."/>
            <person name="Herrmann M."/>
            <person name="Sommer R.J."/>
            <person name="Roedelsperger C."/>
        </authorList>
    </citation>
    <scope>NUCLEOTIDE SEQUENCE [LARGE SCALE GENOMIC DNA]</scope>
    <source>
        <strain evidence="8">OB123</strain>
        <tissue evidence="8">Whole animal</tissue>
    </source>
</reference>
<gene>
    <name evidence="8" type="ORF">AMK59_1614</name>
</gene>
<accession>A0A0T6BDE2</accession>
<feature type="domain" description="Thiolase C-terminal" evidence="7">
    <location>
        <begin position="152"/>
        <end position="273"/>
    </location>
</feature>
<dbReference type="InterPro" id="IPR016039">
    <property type="entry name" value="Thiolase-like"/>
</dbReference>
<organism evidence="8 9">
    <name type="scientific">Oryctes borbonicus</name>
    <dbReference type="NCBI Taxonomy" id="1629725"/>
    <lineage>
        <taxon>Eukaryota</taxon>
        <taxon>Metazoa</taxon>
        <taxon>Ecdysozoa</taxon>
        <taxon>Arthropoda</taxon>
        <taxon>Hexapoda</taxon>
        <taxon>Insecta</taxon>
        <taxon>Pterygota</taxon>
        <taxon>Neoptera</taxon>
        <taxon>Endopterygota</taxon>
        <taxon>Coleoptera</taxon>
        <taxon>Polyphaga</taxon>
        <taxon>Scarabaeiformia</taxon>
        <taxon>Scarabaeidae</taxon>
        <taxon>Dynastinae</taxon>
        <taxon>Oryctes</taxon>
    </lineage>
</organism>
<proteinExistence type="inferred from homology"/>
<evidence type="ECO:0008006" key="10">
    <source>
        <dbReference type="Google" id="ProtNLM"/>
    </source>
</evidence>
<dbReference type="AlphaFoldDB" id="A0A0T6BDE2"/>
<comment type="caution">
    <text evidence="8">The sequence shown here is derived from an EMBL/GenBank/DDBJ whole genome shotgun (WGS) entry which is preliminary data.</text>
</comment>
<dbReference type="InterPro" id="IPR020616">
    <property type="entry name" value="Thiolase_N"/>
</dbReference>
<protein>
    <recommendedName>
        <fullName evidence="10">Thiolase</fullName>
    </recommendedName>
</protein>
<sequence>MSQAPHIVRGLRFGVNLGQSPVLEDALWLGLTDTYCKLPMALTAEKLGAQIGVTREEADQFSLRSQKYWLAAHEAGRFKEELAPVEIKARGKTLVVDFDEHPKPKSTIEGMKQLKSIFKENGLVTAGSASGICDGAGAVILANEDAVKEQNLKPIARIVSYSYVGVEPSIMGIGPVPAITNALRVAGLSLSDMDLVEINEAFAAQALACAKELKLDMDKFNVDGGAIALGHPLGASGSRITAHLVHELRRRKAKYGVGSACIGGGQGIAVVVEAL</sequence>
<dbReference type="GO" id="GO:0006635">
    <property type="term" value="P:fatty acid beta-oxidation"/>
    <property type="evidence" value="ECO:0007669"/>
    <property type="project" value="TreeGrafter"/>
</dbReference>
<dbReference type="Pfam" id="PF02803">
    <property type="entry name" value="Thiolase_C"/>
    <property type="match status" value="1"/>
</dbReference>
<dbReference type="PANTHER" id="PTHR18919">
    <property type="entry name" value="ACETYL-COA C-ACYLTRANSFERASE"/>
    <property type="match status" value="1"/>
</dbReference>
<dbReference type="Proteomes" id="UP000051574">
    <property type="component" value="Unassembled WGS sequence"/>
</dbReference>
<feature type="domain" description="Thiolase N-terminal" evidence="6">
    <location>
        <begin position="1"/>
        <end position="145"/>
    </location>
</feature>
<dbReference type="InterPro" id="IPR002155">
    <property type="entry name" value="Thiolase"/>
</dbReference>
<dbReference type="OrthoDB" id="5404651at2759"/>
<evidence type="ECO:0000313" key="9">
    <source>
        <dbReference type="Proteomes" id="UP000051574"/>
    </source>
</evidence>
<dbReference type="PROSITE" id="PS00737">
    <property type="entry name" value="THIOLASE_2"/>
    <property type="match status" value="1"/>
</dbReference>
<evidence type="ECO:0000256" key="1">
    <source>
        <dbReference type="ARBA" id="ARBA00005189"/>
    </source>
</evidence>
<evidence type="ECO:0000256" key="2">
    <source>
        <dbReference type="ARBA" id="ARBA00010982"/>
    </source>
</evidence>
<dbReference type="GO" id="GO:0003985">
    <property type="term" value="F:acetyl-CoA C-acetyltransferase activity"/>
    <property type="evidence" value="ECO:0007669"/>
    <property type="project" value="TreeGrafter"/>
</dbReference>
<keyword evidence="3 5" id="KW-0808">Transferase</keyword>
<dbReference type="CDD" id="cd00751">
    <property type="entry name" value="thiolase"/>
    <property type="match status" value="1"/>
</dbReference>
<dbReference type="SUPFAM" id="SSF53901">
    <property type="entry name" value="Thiolase-like"/>
    <property type="match status" value="2"/>
</dbReference>
<dbReference type="GO" id="GO:0005739">
    <property type="term" value="C:mitochondrion"/>
    <property type="evidence" value="ECO:0007669"/>
    <property type="project" value="TreeGrafter"/>
</dbReference>
<evidence type="ECO:0000259" key="6">
    <source>
        <dbReference type="Pfam" id="PF00108"/>
    </source>
</evidence>
<dbReference type="PANTHER" id="PTHR18919:SF107">
    <property type="entry name" value="ACETYL-COA ACETYLTRANSFERASE, CYTOSOLIC"/>
    <property type="match status" value="1"/>
</dbReference>